<name>A0A9Q4KJG0_9BACT</name>
<proteinExistence type="predicted"/>
<reference evidence="1" key="1">
    <citation type="submission" date="2022-12" db="EMBL/GenBank/DDBJ databases">
        <title>Species Delineation and Comparative Genomics within the Campylobacter ureolyticus Complex.</title>
        <authorList>
            <person name="Maki J."/>
            <person name="Howard M."/>
            <person name="Connelly S."/>
            <person name="Hardy D.J."/>
            <person name="Cameron A."/>
        </authorList>
    </citation>
    <scope>NUCLEOTIDE SEQUENCE</scope>
    <source>
        <strain evidence="1">URMC_787</strain>
    </source>
</reference>
<comment type="caution">
    <text evidence="1">The sequence shown here is derived from an EMBL/GenBank/DDBJ whole genome shotgun (WGS) entry which is preliminary data.</text>
</comment>
<organism evidence="1 2">
    <name type="scientific">Campylobacter ureolyticus</name>
    <dbReference type="NCBI Taxonomy" id="827"/>
    <lineage>
        <taxon>Bacteria</taxon>
        <taxon>Pseudomonadati</taxon>
        <taxon>Campylobacterota</taxon>
        <taxon>Epsilonproteobacteria</taxon>
        <taxon>Campylobacterales</taxon>
        <taxon>Campylobacteraceae</taxon>
        <taxon>Campylobacter</taxon>
    </lineage>
</organism>
<dbReference type="RefSeq" id="WP_269484174.1">
    <property type="nucleotide sequence ID" value="NZ_JAPXGO010000001.1"/>
</dbReference>
<dbReference type="InterPro" id="IPR035198">
    <property type="entry name" value="SU10_MCP"/>
</dbReference>
<evidence type="ECO:0000313" key="2">
    <source>
        <dbReference type="Proteomes" id="UP001075225"/>
    </source>
</evidence>
<dbReference type="Pfam" id="PF17236">
    <property type="entry name" value="SU10_MCP"/>
    <property type="match status" value="1"/>
</dbReference>
<accession>A0A9Q4KJG0</accession>
<protein>
    <submittedName>
        <fullName evidence="1">DUF5309 family protein</fullName>
    </submittedName>
</protein>
<dbReference type="AlphaFoldDB" id="A0A9Q4KJG0"/>
<dbReference type="Proteomes" id="UP001075225">
    <property type="component" value="Unassembled WGS sequence"/>
</dbReference>
<dbReference type="EMBL" id="JAPXGO010000001">
    <property type="protein sequence ID" value="MCZ6159032.1"/>
    <property type="molecule type" value="Genomic_DNA"/>
</dbReference>
<evidence type="ECO:0000313" key="1">
    <source>
        <dbReference type="EMBL" id="MCZ6159032.1"/>
    </source>
</evidence>
<gene>
    <name evidence="1" type="ORF">O6B32_00820</name>
</gene>
<sequence>MAVVSTQNRVAQKLSLREVIALQGVKTAPILNMLKRGNITSDIHGWFVDRYADAKDNAHLEITGLDEDTQNTREKIENRTQIIKTEFAVSKRESEIAQYGGYEVEYQTGKKAIEHAKDIEFAILGLGNATLFDEAKIGAASTPQRTAGFFHYIPEEHRKKYTTGAFTYQRLCEVLQPVWRRGGIDGGNFKVFLGSLLKAEVMNWRKEFPNIIVNQDKESLNPLITKIATDFGTIDLQLHRLFEGDKLKDAILVGNFDESSVKYLTDTKIEDISTDKTIIAKRYYSDLCIEVPNPDHFACATGLKPSSSKTTGGSNI</sequence>